<organism evidence="2 3">
    <name type="scientific">Mycobacteroides abscessus subsp. bolletii</name>
    <dbReference type="NCBI Taxonomy" id="319705"/>
    <lineage>
        <taxon>Bacteria</taxon>
        <taxon>Bacillati</taxon>
        <taxon>Actinomycetota</taxon>
        <taxon>Actinomycetes</taxon>
        <taxon>Mycobacteriales</taxon>
        <taxon>Mycobacteriaceae</taxon>
        <taxon>Mycobacteroides</taxon>
        <taxon>Mycobacteroides abscessus</taxon>
    </lineage>
</organism>
<feature type="transmembrane region" description="Helical" evidence="1">
    <location>
        <begin position="174"/>
        <end position="200"/>
    </location>
</feature>
<feature type="transmembrane region" description="Helical" evidence="1">
    <location>
        <begin position="224"/>
        <end position="247"/>
    </location>
</feature>
<comment type="caution">
    <text evidence="2">The sequence shown here is derived from an EMBL/GenBank/DDBJ whole genome shotgun (WGS) entry which is preliminary data.</text>
</comment>
<evidence type="ECO:0000313" key="2">
    <source>
        <dbReference type="EMBL" id="SHW98681.1"/>
    </source>
</evidence>
<dbReference type="PANTHER" id="PTHR30188:SF13">
    <property type="entry name" value="CONSERVED HYPOTHETICAL INTEGRAL MEMBRANE PROTEIN YRBE3B"/>
    <property type="match status" value="1"/>
</dbReference>
<feature type="transmembrane region" description="Helical" evidence="1">
    <location>
        <begin position="101"/>
        <end position="122"/>
    </location>
</feature>
<keyword evidence="1" id="KW-0812">Transmembrane</keyword>
<dbReference type="GO" id="GO:0005548">
    <property type="term" value="F:phospholipid transporter activity"/>
    <property type="evidence" value="ECO:0007669"/>
    <property type="project" value="TreeGrafter"/>
</dbReference>
<feature type="transmembrane region" description="Helical" evidence="1">
    <location>
        <begin position="268"/>
        <end position="286"/>
    </location>
</feature>
<accession>A0A9Q7SBS0</accession>
<sequence>MTRATARPARYRPLPRITGPIERSIVQPVAGLLFNFGRVAMFVATTVWLVPATVRWYPKQTMKILNNLAWGRGSLIVDGGIVSTMLLIGFGMGAMVSIEAFAMLDMLGFGALAGVVGGMANIREMAPLAAGIAFAAQAGCRMTAEVGAMRVSEEIDAIESLGIRSIPFVVGTRLLGGVLCVAPAYASTLLLSFVTCRALVTTVHSQSVGTYNHYFEQFLDPASLLYSLVKALVFCGAVTLVHCYFGFFASGGPAGVGVASGRAIRASLVLIIVLDLTLSVAMWGLFPSYEFRG</sequence>
<keyword evidence="1" id="KW-1133">Transmembrane helix</keyword>
<name>A0A9Q7SBS0_9MYCO</name>
<dbReference type="Proteomes" id="UP000185183">
    <property type="component" value="Unassembled WGS sequence"/>
</dbReference>
<evidence type="ECO:0000313" key="3">
    <source>
        <dbReference type="Proteomes" id="UP000185183"/>
    </source>
</evidence>
<dbReference type="InterPro" id="IPR030802">
    <property type="entry name" value="Permease_MalE"/>
</dbReference>
<dbReference type="PANTHER" id="PTHR30188">
    <property type="entry name" value="ABC TRANSPORTER PERMEASE PROTEIN-RELATED"/>
    <property type="match status" value="1"/>
</dbReference>
<feature type="transmembrane region" description="Helical" evidence="1">
    <location>
        <begin position="32"/>
        <end position="54"/>
    </location>
</feature>
<dbReference type="Pfam" id="PF02405">
    <property type="entry name" value="MlaE"/>
    <property type="match status" value="1"/>
</dbReference>
<dbReference type="EMBL" id="FSFA01000001">
    <property type="protein sequence ID" value="SHW98681.1"/>
    <property type="molecule type" value="Genomic_DNA"/>
</dbReference>
<gene>
    <name evidence="2" type="primary">mlaE_1</name>
    <name evidence="2" type="ORF">SAMEA2275694_01144</name>
</gene>
<protein>
    <submittedName>
        <fullName evidence="2">ABC-transporter integral membrane protein</fullName>
    </submittedName>
</protein>
<evidence type="ECO:0000256" key="1">
    <source>
        <dbReference type="SAM" id="Phobius"/>
    </source>
</evidence>
<reference evidence="2 3" key="1">
    <citation type="submission" date="2016-11" db="EMBL/GenBank/DDBJ databases">
        <authorList>
            <consortium name="Pathogen Informatics"/>
        </authorList>
    </citation>
    <scope>NUCLEOTIDE SEQUENCE [LARGE SCALE GENOMIC DNA]</scope>
    <source>
        <strain evidence="2 3">968</strain>
    </source>
</reference>
<feature type="transmembrane region" description="Helical" evidence="1">
    <location>
        <begin position="75"/>
        <end position="95"/>
    </location>
</feature>
<keyword evidence="1" id="KW-0472">Membrane</keyword>
<dbReference type="GO" id="GO:0043190">
    <property type="term" value="C:ATP-binding cassette (ABC) transporter complex"/>
    <property type="evidence" value="ECO:0007669"/>
    <property type="project" value="InterPro"/>
</dbReference>
<dbReference type="AlphaFoldDB" id="A0A9Q7SBS0"/>
<proteinExistence type="predicted"/>
<dbReference type="RefSeq" id="WP_074319972.1">
    <property type="nucleotide sequence ID" value="NZ_CP065265.1"/>
</dbReference>